<evidence type="ECO:0000313" key="11">
    <source>
        <dbReference type="EMBL" id="CAG5082127.1"/>
    </source>
</evidence>
<evidence type="ECO:0000256" key="3">
    <source>
        <dbReference type="ARBA" id="ARBA00022692"/>
    </source>
</evidence>
<evidence type="ECO:0000259" key="10">
    <source>
        <dbReference type="PROSITE" id="PS50835"/>
    </source>
</evidence>
<feature type="domain" description="Ig-like" evidence="10">
    <location>
        <begin position="232"/>
        <end position="334"/>
    </location>
</feature>
<proteinExistence type="predicted"/>
<keyword evidence="4" id="KW-0732">Signal</keyword>
<dbReference type="InterPro" id="IPR036179">
    <property type="entry name" value="Ig-like_dom_sf"/>
</dbReference>
<evidence type="ECO:0000256" key="7">
    <source>
        <dbReference type="ARBA" id="ARBA00023180"/>
    </source>
</evidence>
<keyword evidence="5 9" id="KW-1133">Transmembrane helix</keyword>
<dbReference type="Pfam" id="PF17064">
    <property type="entry name" value="QVR"/>
    <property type="match status" value="1"/>
</dbReference>
<dbReference type="GO" id="GO:0098552">
    <property type="term" value="C:side of membrane"/>
    <property type="evidence" value="ECO:0007669"/>
    <property type="project" value="UniProtKB-KW"/>
</dbReference>
<evidence type="ECO:0000256" key="1">
    <source>
        <dbReference type="ARBA" id="ARBA00004589"/>
    </source>
</evidence>
<keyword evidence="3 9" id="KW-0812">Transmembrane</keyword>
<dbReference type="AlphaFoldDB" id="A0A8J2H846"/>
<evidence type="ECO:0000256" key="6">
    <source>
        <dbReference type="ARBA" id="ARBA00023136"/>
    </source>
</evidence>
<dbReference type="PANTHER" id="PTHR33562">
    <property type="entry name" value="ATILLA, ISOFORM B-RELATED-RELATED"/>
    <property type="match status" value="1"/>
</dbReference>
<dbReference type="GO" id="GO:0032222">
    <property type="term" value="P:regulation of synaptic transmission, cholinergic"/>
    <property type="evidence" value="ECO:0007669"/>
    <property type="project" value="InterPro"/>
</dbReference>
<dbReference type="Gene3D" id="2.60.40.10">
    <property type="entry name" value="Immunoglobulins"/>
    <property type="match status" value="1"/>
</dbReference>
<keyword evidence="12" id="KW-1185">Reference proteome</keyword>
<dbReference type="GO" id="GO:0030431">
    <property type="term" value="P:sleep"/>
    <property type="evidence" value="ECO:0007669"/>
    <property type="project" value="InterPro"/>
</dbReference>
<evidence type="ECO:0000256" key="4">
    <source>
        <dbReference type="ARBA" id="ARBA00022729"/>
    </source>
</evidence>
<dbReference type="OrthoDB" id="9988013at2759"/>
<keyword evidence="7" id="KW-0325">Glycoprotein</keyword>
<dbReference type="Proteomes" id="UP000786811">
    <property type="component" value="Unassembled WGS sequence"/>
</dbReference>
<evidence type="ECO:0000256" key="2">
    <source>
        <dbReference type="ARBA" id="ARBA00022622"/>
    </source>
</evidence>
<dbReference type="InterPro" id="IPR007110">
    <property type="entry name" value="Ig-like_dom"/>
</dbReference>
<dbReference type="InterPro" id="IPR050975">
    <property type="entry name" value="Sleep_regulator"/>
</dbReference>
<dbReference type="PANTHER" id="PTHR33562:SF22">
    <property type="entry name" value="PROTEIN QUIVER"/>
    <property type="match status" value="1"/>
</dbReference>
<dbReference type="InterPro" id="IPR013783">
    <property type="entry name" value="Ig-like_fold"/>
</dbReference>
<protein>
    <recommendedName>
        <fullName evidence="10">Ig-like domain-containing protein</fullName>
    </recommendedName>
</protein>
<dbReference type="InterPro" id="IPR031424">
    <property type="entry name" value="QVR-like"/>
</dbReference>
<dbReference type="CDD" id="cd23589">
    <property type="entry name" value="TFP_LU_ECD_Rtv"/>
    <property type="match status" value="1"/>
</dbReference>
<dbReference type="EMBL" id="CAJNRD030001118">
    <property type="protein sequence ID" value="CAG5082127.1"/>
    <property type="molecule type" value="Genomic_DNA"/>
</dbReference>
<reference evidence="11" key="1">
    <citation type="submission" date="2021-04" db="EMBL/GenBank/DDBJ databases">
        <authorList>
            <person name="Chebbi M.A.C M."/>
        </authorList>
    </citation>
    <scope>NUCLEOTIDE SEQUENCE</scope>
</reference>
<organism evidence="11 12">
    <name type="scientific">Cotesia congregata</name>
    <name type="common">Parasitoid wasp</name>
    <name type="synonym">Apanteles congregatus</name>
    <dbReference type="NCBI Taxonomy" id="51543"/>
    <lineage>
        <taxon>Eukaryota</taxon>
        <taxon>Metazoa</taxon>
        <taxon>Ecdysozoa</taxon>
        <taxon>Arthropoda</taxon>
        <taxon>Hexapoda</taxon>
        <taxon>Insecta</taxon>
        <taxon>Pterygota</taxon>
        <taxon>Neoptera</taxon>
        <taxon>Endopterygota</taxon>
        <taxon>Hymenoptera</taxon>
        <taxon>Apocrita</taxon>
        <taxon>Ichneumonoidea</taxon>
        <taxon>Braconidae</taxon>
        <taxon>Microgastrinae</taxon>
        <taxon>Cotesia</taxon>
    </lineage>
</organism>
<keyword evidence="6 9" id="KW-0472">Membrane</keyword>
<evidence type="ECO:0000256" key="5">
    <source>
        <dbReference type="ARBA" id="ARBA00022989"/>
    </source>
</evidence>
<accession>A0A8J2H846</accession>
<gene>
    <name evidence="11" type="ORF">HICCMSTLAB_LOCUS3464</name>
</gene>
<keyword evidence="8" id="KW-0449">Lipoprotein</keyword>
<dbReference type="SUPFAM" id="SSF48726">
    <property type="entry name" value="Immunoglobulin"/>
    <property type="match status" value="2"/>
</dbReference>
<evidence type="ECO:0000256" key="8">
    <source>
        <dbReference type="ARBA" id="ARBA00023288"/>
    </source>
</evidence>
<sequence>MVIFKIIFTTMNIYIIITNTIYTESLEFYCRDKDRLIVSDTLDEYLLVDAVLGSTIRLHQESSNKEARLWYVQDRFKDFAEVEVQFDMNNNASYDRIHLTSDFDLVFMSFEKEDAGIYRCHGQLGEDVENKFNYRLEPIFERNQTRDKIHYGNLTDYEEYRQINLVPVAHRFAVSLMKPLAKIREAGIILEEPILKNGDFEFFFTRSPLLPCRSVLLNFLFPAVSAAVRNLPEFLLEQPCDNCKKKKKARKDKFKYKKTLTLMEGEHFSIGCPDADVDSVVVWRKDGLIMKPGIKTVYSLFENENEHHAHVDPFLTLYLVQVTQNEKGNYTCYIDGEKILQLRIYIRSNEVFFTPAFLRHMKYLGYVLLIAFFGYCAGVFILWRNRHKYPKYTFEKFMEEREVMMNKWIVCFLAITILGLKTVDGKLRRCVNCRSRGDLGSCKDPFKLNVTLIEKEHGVEAIPCASGWCGKIIESPNLNNEYGTATQRMCLQRGPDDNEERCAYTLKNYKKVFMCFCRGDLCNSSSSTTPKLIFIVGLLLLLVSRRLV</sequence>
<comment type="caution">
    <text evidence="11">The sequence shown here is derived from an EMBL/GenBank/DDBJ whole genome shotgun (WGS) entry which is preliminary data.</text>
</comment>
<evidence type="ECO:0000313" key="12">
    <source>
        <dbReference type="Proteomes" id="UP000786811"/>
    </source>
</evidence>
<name>A0A8J2H846_COTCN</name>
<feature type="transmembrane region" description="Helical" evidence="9">
    <location>
        <begin position="363"/>
        <end position="383"/>
    </location>
</feature>
<keyword evidence="2" id="KW-0336">GPI-anchor</keyword>
<comment type="subcellular location">
    <subcellularLocation>
        <location evidence="1">Membrane</location>
        <topology evidence="1">Lipid-anchor</topology>
        <topology evidence="1">GPI-anchor</topology>
    </subcellularLocation>
</comment>
<feature type="transmembrane region" description="Helical" evidence="9">
    <location>
        <begin position="404"/>
        <end position="423"/>
    </location>
</feature>
<evidence type="ECO:0000256" key="9">
    <source>
        <dbReference type="SAM" id="Phobius"/>
    </source>
</evidence>
<dbReference type="PROSITE" id="PS50835">
    <property type="entry name" value="IG_LIKE"/>
    <property type="match status" value="1"/>
</dbReference>